<accession>A0AAV4U666</accession>
<name>A0AAV4U666_9ARAC</name>
<evidence type="ECO:0000313" key="1">
    <source>
        <dbReference type="EMBL" id="GIY53274.1"/>
    </source>
</evidence>
<dbReference type="AlphaFoldDB" id="A0AAV4U666"/>
<dbReference type="EMBL" id="BPLQ01010744">
    <property type="protein sequence ID" value="GIY53274.1"/>
    <property type="molecule type" value="Genomic_DNA"/>
</dbReference>
<reference evidence="1 2" key="1">
    <citation type="submission" date="2021-06" db="EMBL/GenBank/DDBJ databases">
        <title>Caerostris darwini draft genome.</title>
        <authorList>
            <person name="Kono N."/>
            <person name="Arakawa K."/>
        </authorList>
    </citation>
    <scope>NUCLEOTIDE SEQUENCE [LARGE SCALE GENOMIC DNA]</scope>
</reference>
<keyword evidence="2" id="KW-1185">Reference proteome</keyword>
<evidence type="ECO:0000313" key="2">
    <source>
        <dbReference type="Proteomes" id="UP001054837"/>
    </source>
</evidence>
<gene>
    <name evidence="1" type="ORF">CDAR_84201</name>
</gene>
<protein>
    <submittedName>
        <fullName evidence="1">Uncharacterized protein</fullName>
    </submittedName>
</protein>
<organism evidence="1 2">
    <name type="scientific">Caerostris darwini</name>
    <dbReference type="NCBI Taxonomy" id="1538125"/>
    <lineage>
        <taxon>Eukaryota</taxon>
        <taxon>Metazoa</taxon>
        <taxon>Ecdysozoa</taxon>
        <taxon>Arthropoda</taxon>
        <taxon>Chelicerata</taxon>
        <taxon>Arachnida</taxon>
        <taxon>Araneae</taxon>
        <taxon>Araneomorphae</taxon>
        <taxon>Entelegynae</taxon>
        <taxon>Araneoidea</taxon>
        <taxon>Araneidae</taxon>
        <taxon>Caerostris</taxon>
    </lineage>
</organism>
<proteinExistence type="predicted"/>
<comment type="caution">
    <text evidence="1">The sequence shown here is derived from an EMBL/GenBank/DDBJ whole genome shotgun (WGS) entry which is preliminary data.</text>
</comment>
<dbReference type="Proteomes" id="UP001054837">
    <property type="component" value="Unassembled WGS sequence"/>
</dbReference>
<sequence length="129" mass="14737">MWIRCLQRTKCSSSPKSLLELMRAGHCKITSILRTHSSSLPVSFENSNPRPPQGMMQGKLKTLLPNRHGSFLPVAELPPIHIRILVDPSKHQMQLLSRIASQINEGRALQNHFYSSNRFIFIARLVRKL</sequence>